<organism evidence="1">
    <name type="scientific">Culex pipiens</name>
    <name type="common">House mosquito</name>
    <dbReference type="NCBI Taxonomy" id="7175"/>
    <lineage>
        <taxon>Eukaryota</taxon>
        <taxon>Metazoa</taxon>
        <taxon>Ecdysozoa</taxon>
        <taxon>Arthropoda</taxon>
        <taxon>Hexapoda</taxon>
        <taxon>Insecta</taxon>
        <taxon>Pterygota</taxon>
        <taxon>Neoptera</taxon>
        <taxon>Endopterygota</taxon>
        <taxon>Diptera</taxon>
        <taxon>Nematocera</taxon>
        <taxon>Culicoidea</taxon>
        <taxon>Culicidae</taxon>
        <taxon>Culicinae</taxon>
        <taxon>Culicini</taxon>
        <taxon>Culex</taxon>
        <taxon>Culex</taxon>
    </lineage>
</organism>
<accession>A0A8D7ZZT1</accession>
<protein>
    <submittedName>
        <fullName evidence="1">(northern house mosquito) hypothetical protein</fullName>
    </submittedName>
</protein>
<sequence length="104" mass="12201">MIVTSLDTRSVVEIHRRFRLDTSRKKHVWQRSDLVLSEVSYQVFCLGITTLTNKLQVAENRVHRIWAAFEQIHHRLHVGVFQFNHGVHQSVDGKQFRAKPGEEL</sequence>
<dbReference type="AlphaFoldDB" id="A0A8D7ZZT1"/>
<evidence type="ECO:0000313" key="1">
    <source>
        <dbReference type="EMBL" id="CAG6447608.1"/>
    </source>
</evidence>
<dbReference type="EMBL" id="HBUE01009461">
    <property type="protein sequence ID" value="CAG6447608.1"/>
    <property type="molecule type" value="Transcribed_RNA"/>
</dbReference>
<name>A0A8D7ZZT1_CULPI</name>
<reference evidence="1" key="1">
    <citation type="submission" date="2021-05" db="EMBL/GenBank/DDBJ databases">
        <authorList>
            <person name="Alioto T."/>
            <person name="Alioto T."/>
            <person name="Gomez Garrido J."/>
        </authorList>
    </citation>
    <scope>NUCLEOTIDE SEQUENCE</scope>
</reference>
<proteinExistence type="predicted"/>